<protein>
    <submittedName>
        <fullName evidence="2">Uncharacterized protein</fullName>
    </submittedName>
</protein>
<feature type="transmembrane region" description="Helical" evidence="1">
    <location>
        <begin position="31"/>
        <end position="55"/>
    </location>
</feature>
<dbReference type="EMBL" id="SJPI01000001">
    <property type="protein sequence ID" value="TWT54887.1"/>
    <property type="molecule type" value="Genomic_DNA"/>
</dbReference>
<proteinExistence type="predicted"/>
<accession>A0A5C5WVX5</accession>
<keyword evidence="1" id="KW-0812">Transmembrane</keyword>
<evidence type="ECO:0000256" key="1">
    <source>
        <dbReference type="SAM" id="Phobius"/>
    </source>
</evidence>
<name>A0A5C5WVX5_9BACT</name>
<reference evidence="2 3" key="1">
    <citation type="submission" date="2019-02" db="EMBL/GenBank/DDBJ databases">
        <title>Deep-cultivation of Planctomycetes and their phenomic and genomic characterization uncovers novel biology.</title>
        <authorList>
            <person name="Wiegand S."/>
            <person name="Jogler M."/>
            <person name="Boedeker C."/>
            <person name="Pinto D."/>
            <person name="Vollmers J."/>
            <person name="Rivas-Marin E."/>
            <person name="Kohn T."/>
            <person name="Peeters S.H."/>
            <person name="Heuer A."/>
            <person name="Rast P."/>
            <person name="Oberbeckmann S."/>
            <person name="Bunk B."/>
            <person name="Jeske O."/>
            <person name="Meyerdierks A."/>
            <person name="Storesund J.E."/>
            <person name="Kallscheuer N."/>
            <person name="Luecker S."/>
            <person name="Lage O.M."/>
            <person name="Pohl T."/>
            <person name="Merkel B.J."/>
            <person name="Hornburger P."/>
            <person name="Mueller R.-W."/>
            <person name="Bruemmer F."/>
            <person name="Labrenz M."/>
            <person name="Spormann A.M."/>
            <person name="Op Den Camp H."/>
            <person name="Overmann J."/>
            <person name="Amann R."/>
            <person name="Jetten M.S.M."/>
            <person name="Mascher T."/>
            <person name="Medema M.H."/>
            <person name="Devos D.P."/>
            <person name="Kaster A.-K."/>
            <person name="Ovreas L."/>
            <person name="Rohde M."/>
            <person name="Galperin M.Y."/>
            <person name="Jogler C."/>
        </authorList>
    </citation>
    <scope>NUCLEOTIDE SEQUENCE [LARGE SCALE GENOMIC DNA]</scope>
    <source>
        <strain evidence="2 3">Pla22</strain>
    </source>
</reference>
<keyword evidence="3" id="KW-1185">Reference proteome</keyword>
<evidence type="ECO:0000313" key="3">
    <source>
        <dbReference type="Proteomes" id="UP000316598"/>
    </source>
</evidence>
<evidence type="ECO:0000313" key="2">
    <source>
        <dbReference type="EMBL" id="TWT54887.1"/>
    </source>
</evidence>
<keyword evidence="1" id="KW-0472">Membrane</keyword>
<dbReference type="AlphaFoldDB" id="A0A5C5WVX5"/>
<comment type="caution">
    <text evidence="2">The sequence shown here is derived from an EMBL/GenBank/DDBJ whole genome shotgun (WGS) entry which is preliminary data.</text>
</comment>
<dbReference type="Proteomes" id="UP000316598">
    <property type="component" value="Unassembled WGS sequence"/>
</dbReference>
<keyword evidence="1" id="KW-1133">Transmembrane helix</keyword>
<gene>
    <name evidence="2" type="ORF">Pla22_25410</name>
</gene>
<organism evidence="2 3">
    <name type="scientific">Rubripirellula amarantea</name>
    <dbReference type="NCBI Taxonomy" id="2527999"/>
    <lineage>
        <taxon>Bacteria</taxon>
        <taxon>Pseudomonadati</taxon>
        <taxon>Planctomycetota</taxon>
        <taxon>Planctomycetia</taxon>
        <taxon>Pirellulales</taxon>
        <taxon>Pirellulaceae</taxon>
        <taxon>Rubripirellula</taxon>
    </lineage>
</organism>
<sequence>MSKEPGIIEETKDAIMDDQHSIDEKAPGTPFMLVALSYLAVLAVVCGLLALIMWVL</sequence>
<dbReference type="RefSeq" id="WP_165440617.1">
    <property type="nucleotide sequence ID" value="NZ_SJPI01000001.1"/>
</dbReference>